<evidence type="ECO:0000256" key="1">
    <source>
        <dbReference type="ARBA" id="ARBA00022737"/>
    </source>
</evidence>
<dbReference type="EMBL" id="JAEACU010000008">
    <property type="protein sequence ID" value="KAH7519613.1"/>
    <property type="molecule type" value="Genomic_DNA"/>
</dbReference>
<dbReference type="InterPro" id="IPR002885">
    <property type="entry name" value="PPR_rpt"/>
</dbReference>
<proteinExistence type="predicted"/>
<reference evidence="2" key="1">
    <citation type="journal article" date="2021" name="Front. Plant Sci.">
        <title>Chromosome-Scale Genome Assembly for Chinese Sour Jujube and Insights Into Its Genome Evolution and Domestication Signature.</title>
        <authorList>
            <person name="Shen L.-Y."/>
            <person name="Luo H."/>
            <person name="Wang X.-L."/>
            <person name="Wang X.-M."/>
            <person name="Qiu X.-J."/>
            <person name="Liu H."/>
            <person name="Zhou S.-S."/>
            <person name="Jia K.-H."/>
            <person name="Nie S."/>
            <person name="Bao Y.-T."/>
            <person name="Zhang R.-G."/>
            <person name="Yun Q.-Z."/>
            <person name="Chai Y.-H."/>
            <person name="Lu J.-Y."/>
            <person name="Li Y."/>
            <person name="Zhao S.-W."/>
            <person name="Mao J.-F."/>
            <person name="Jia S.-G."/>
            <person name="Mao Y.-M."/>
        </authorList>
    </citation>
    <scope>NUCLEOTIDE SEQUENCE</scope>
    <source>
        <strain evidence="2">AT0</strain>
        <tissue evidence="2">Leaf</tissue>
    </source>
</reference>
<name>A0A978UX97_ZIZJJ</name>
<keyword evidence="1" id="KW-0677">Repeat</keyword>
<comment type="caution">
    <text evidence="2">The sequence shown here is derived from an EMBL/GenBank/DDBJ whole genome shotgun (WGS) entry which is preliminary data.</text>
</comment>
<evidence type="ECO:0000313" key="2">
    <source>
        <dbReference type="EMBL" id="KAH7519613.1"/>
    </source>
</evidence>
<sequence length="146" mass="15726">MLSSLLNKCVASLCKAKKLENAEAVMVNDIAVSGKLVDDVAANNIVIGVNCEFRGLNVAYTLFGEMKEAGICPDVTTYNCLIAGATKRNLSLPSVDQATRFPFAFQLMLACSRDDMEIADPSTQRAVLDGIRNLGYGKSINDLDMV</sequence>
<accession>A0A978UX97</accession>
<gene>
    <name evidence="2" type="ORF">FEM48_Zijuj08G0055600</name>
</gene>
<organism evidence="2 3">
    <name type="scientific">Ziziphus jujuba var. spinosa</name>
    <dbReference type="NCBI Taxonomy" id="714518"/>
    <lineage>
        <taxon>Eukaryota</taxon>
        <taxon>Viridiplantae</taxon>
        <taxon>Streptophyta</taxon>
        <taxon>Embryophyta</taxon>
        <taxon>Tracheophyta</taxon>
        <taxon>Spermatophyta</taxon>
        <taxon>Magnoliopsida</taxon>
        <taxon>eudicotyledons</taxon>
        <taxon>Gunneridae</taxon>
        <taxon>Pentapetalae</taxon>
        <taxon>rosids</taxon>
        <taxon>fabids</taxon>
        <taxon>Rosales</taxon>
        <taxon>Rhamnaceae</taxon>
        <taxon>Paliureae</taxon>
        <taxon>Ziziphus</taxon>
    </lineage>
</organism>
<dbReference type="InterPro" id="IPR011990">
    <property type="entry name" value="TPR-like_helical_dom_sf"/>
</dbReference>
<protein>
    <recommendedName>
        <fullName evidence="4">Pentatricopeptide repeat-containing protein</fullName>
    </recommendedName>
</protein>
<evidence type="ECO:0000313" key="3">
    <source>
        <dbReference type="Proteomes" id="UP000813462"/>
    </source>
</evidence>
<dbReference type="Pfam" id="PF13041">
    <property type="entry name" value="PPR_2"/>
    <property type="match status" value="1"/>
</dbReference>
<dbReference type="Gene3D" id="1.25.40.10">
    <property type="entry name" value="Tetratricopeptide repeat domain"/>
    <property type="match status" value="1"/>
</dbReference>
<evidence type="ECO:0008006" key="4">
    <source>
        <dbReference type="Google" id="ProtNLM"/>
    </source>
</evidence>
<dbReference type="Proteomes" id="UP000813462">
    <property type="component" value="Unassembled WGS sequence"/>
</dbReference>
<dbReference type="AlphaFoldDB" id="A0A978UX97"/>